<accession>A0A9W4TA14</accession>
<dbReference type="Proteomes" id="UP001153678">
    <property type="component" value="Unassembled WGS sequence"/>
</dbReference>
<dbReference type="EMBL" id="CAMKVN010013298">
    <property type="protein sequence ID" value="CAI2195930.1"/>
    <property type="molecule type" value="Genomic_DNA"/>
</dbReference>
<reference evidence="2" key="1">
    <citation type="submission" date="2022-08" db="EMBL/GenBank/DDBJ databases">
        <authorList>
            <person name="Kallberg Y."/>
            <person name="Tangrot J."/>
            <person name="Rosling A."/>
        </authorList>
    </citation>
    <scope>NUCLEOTIDE SEQUENCE</scope>
    <source>
        <strain evidence="2">Wild A</strain>
    </source>
</reference>
<evidence type="ECO:0000313" key="3">
    <source>
        <dbReference type="Proteomes" id="UP001153678"/>
    </source>
</evidence>
<feature type="compositionally biased region" description="Basic and acidic residues" evidence="1">
    <location>
        <begin position="14"/>
        <end position="26"/>
    </location>
</feature>
<organism evidence="2 3">
    <name type="scientific">Funneliformis geosporum</name>
    <dbReference type="NCBI Taxonomy" id="1117311"/>
    <lineage>
        <taxon>Eukaryota</taxon>
        <taxon>Fungi</taxon>
        <taxon>Fungi incertae sedis</taxon>
        <taxon>Mucoromycota</taxon>
        <taxon>Glomeromycotina</taxon>
        <taxon>Glomeromycetes</taxon>
        <taxon>Glomerales</taxon>
        <taxon>Glomeraceae</taxon>
        <taxon>Funneliformis</taxon>
    </lineage>
</organism>
<evidence type="ECO:0000313" key="2">
    <source>
        <dbReference type="EMBL" id="CAI2195930.1"/>
    </source>
</evidence>
<feature type="non-terminal residue" evidence="2">
    <location>
        <position position="1"/>
    </location>
</feature>
<dbReference type="AlphaFoldDB" id="A0A9W4TA14"/>
<protein>
    <submittedName>
        <fullName evidence="2">357_t:CDS:1</fullName>
    </submittedName>
</protein>
<feature type="region of interest" description="Disordered" evidence="1">
    <location>
        <begin position="14"/>
        <end position="46"/>
    </location>
</feature>
<keyword evidence="3" id="KW-1185">Reference proteome</keyword>
<comment type="caution">
    <text evidence="2">The sequence shown here is derived from an EMBL/GenBank/DDBJ whole genome shotgun (WGS) entry which is preliminary data.</text>
</comment>
<proteinExistence type="predicted"/>
<name>A0A9W4TA14_9GLOM</name>
<feature type="compositionally biased region" description="Acidic residues" evidence="1">
    <location>
        <begin position="37"/>
        <end position="46"/>
    </location>
</feature>
<sequence>KSIDIDEIKEVDNNNKEYSEENDYKNKWTVQNNNKDDDQELSSIDE</sequence>
<gene>
    <name evidence="2" type="ORF">FWILDA_LOCUS17323</name>
</gene>
<evidence type="ECO:0000256" key="1">
    <source>
        <dbReference type="SAM" id="MobiDB-lite"/>
    </source>
</evidence>